<dbReference type="EMBL" id="CAJOAX010025711">
    <property type="protein sequence ID" value="CAF4223829.1"/>
    <property type="molecule type" value="Genomic_DNA"/>
</dbReference>
<dbReference type="Proteomes" id="UP000663823">
    <property type="component" value="Unassembled WGS sequence"/>
</dbReference>
<comment type="caution">
    <text evidence="1">The sequence shown here is derived from an EMBL/GenBank/DDBJ whole genome shotgun (WGS) entry which is preliminary data.</text>
</comment>
<organism evidence="1 2">
    <name type="scientific">Rotaria sordida</name>
    <dbReference type="NCBI Taxonomy" id="392033"/>
    <lineage>
        <taxon>Eukaryota</taxon>
        <taxon>Metazoa</taxon>
        <taxon>Spiralia</taxon>
        <taxon>Gnathifera</taxon>
        <taxon>Rotifera</taxon>
        <taxon>Eurotatoria</taxon>
        <taxon>Bdelloidea</taxon>
        <taxon>Philodinida</taxon>
        <taxon>Philodinidae</taxon>
        <taxon>Rotaria</taxon>
    </lineage>
</organism>
<feature type="non-terminal residue" evidence="1">
    <location>
        <position position="1"/>
    </location>
</feature>
<gene>
    <name evidence="1" type="ORF">OTI717_LOCUS39480</name>
</gene>
<dbReference type="AlphaFoldDB" id="A0A820CVX3"/>
<evidence type="ECO:0000313" key="2">
    <source>
        <dbReference type="Proteomes" id="UP000663823"/>
    </source>
</evidence>
<sequence>NTELDNINLCHLLRLTEKKNIFGKFELISDDHLHLSSYFSLIGTFLITIISHRTITTEDLCLFSTILQDMILSIKIFRIGQY</sequence>
<proteinExistence type="predicted"/>
<evidence type="ECO:0000313" key="1">
    <source>
        <dbReference type="EMBL" id="CAF4223829.1"/>
    </source>
</evidence>
<name>A0A820CVX3_9BILA</name>
<reference evidence="1" key="1">
    <citation type="submission" date="2021-02" db="EMBL/GenBank/DDBJ databases">
        <authorList>
            <person name="Nowell W R."/>
        </authorList>
    </citation>
    <scope>NUCLEOTIDE SEQUENCE</scope>
</reference>
<accession>A0A820CVX3</accession>
<protein>
    <submittedName>
        <fullName evidence="1">Uncharacterized protein</fullName>
    </submittedName>
</protein>